<evidence type="ECO:0000313" key="11">
    <source>
        <dbReference type="Proteomes" id="UP000249340"/>
    </source>
</evidence>
<keyword evidence="6" id="KW-0057">Aromatic amino acid biosynthesis</keyword>
<gene>
    <name evidence="10" type="ORF">C7M71_016950</name>
</gene>
<evidence type="ECO:0000313" key="10">
    <source>
        <dbReference type="EMBL" id="AXI81466.1"/>
    </source>
</evidence>
<evidence type="ECO:0000256" key="8">
    <source>
        <dbReference type="ARBA" id="ARBA00044633"/>
    </source>
</evidence>
<dbReference type="UniPathway" id="UPA00053">
    <property type="reaction ID" value="UER00089"/>
</dbReference>
<dbReference type="PANTHER" id="PTHR21090">
    <property type="entry name" value="AROM/DEHYDROQUINATE SYNTHASE"/>
    <property type="match status" value="1"/>
</dbReference>
<evidence type="ECO:0000259" key="9">
    <source>
        <dbReference type="Pfam" id="PF00275"/>
    </source>
</evidence>
<dbReference type="GO" id="GO:0009423">
    <property type="term" value="P:chorismate biosynthetic process"/>
    <property type="evidence" value="ECO:0007669"/>
    <property type="project" value="UniProtKB-UniPathway"/>
</dbReference>
<keyword evidence="11" id="KW-1185">Reference proteome</keyword>
<dbReference type="OrthoDB" id="9809920at2"/>
<keyword evidence="4" id="KW-0028">Amino-acid biosynthesis</keyword>
<dbReference type="EC" id="2.5.1.19" evidence="3"/>
<comment type="pathway">
    <text evidence="1">Metabolic intermediate biosynthesis; chorismate biosynthesis; chorismate from D-erythrose 4-phosphate and phosphoenolpyruvate: step 6/7.</text>
</comment>
<evidence type="ECO:0000256" key="3">
    <source>
        <dbReference type="ARBA" id="ARBA00012450"/>
    </source>
</evidence>
<dbReference type="InterPro" id="IPR006264">
    <property type="entry name" value="EPSP_synthase"/>
</dbReference>
<comment type="similarity">
    <text evidence="2">Belongs to the EPSP synthase family.</text>
</comment>
<dbReference type="PROSITE" id="PS00885">
    <property type="entry name" value="EPSP_SYNTHASE_2"/>
    <property type="match status" value="1"/>
</dbReference>
<dbReference type="InterPro" id="IPR036968">
    <property type="entry name" value="Enolpyruvate_Tfrase_sf"/>
</dbReference>
<keyword evidence="5 10" id="KW-0808">Transferase</keyword>
<dbReference type="GO" id="GO:0003866">
    <property type="term" value="F:3-phosphoshikimate 1-carboxyvinyltransferase activity"/>
    <property type="evidence" value="ECO:0007669"/>
    <property type="project" value="UniProtKB-EC"/>
</dbReference>
<evidence type="ECO:0000256" key="4">
    <source>
        <dbReference type="ARBA" id="ARBA00022605"/>
    </source>
</evidence>
<dbReference type="AlphaFoldDB" id="A0A345T661"/>
<reference evidence="11" key="1">
    <citation type="submission" date="2018-07" db="EMBL/GenBank/DDBJ databases">
        <title>Streptacidiphilus bronchialis DSM 106435 chromosome.</title>
        <authorList>
            <person name="Batra D."/>
            <person name="Gulvik C.A."/>
        </authorList>
    </citation>
    <scope>NUCLEOTIDE SEQUENCE [LARGE SCALE GENOMIC DNA]</scope>
    <source>
        <strain evidence="11">DSM 106435</strain>
    </source>
</reference>
<name>A0A345T661_9ACTN</name>
<evidence type="ECO:0000256" key="5">
    <source>
        <dbReference type="ARBA" id="ARBA00022679"/>
    </source>
</evidence>
<protein>
    <recommendedName>
        <fullName evidence="3">3-phosphoshikimate 1-carboxyvinyltransferase</fullName>
        <ecNumber evidence="3">2.5.1.19</ecNumber>
    </recommendedName>
    <alternativeName>
        <fullName evidence="7">5-enolpyruvylshikimate-3-phosphate synthase</fullName>
    </alternativeName>
</protein>
<feature type="domain" description="Enolpyruvate transferase" evidence="9">
    <location>
        <begin position="53"/>
        <end position="478"/>
    </location>
</feature>
<dbReference type="InterPro" id="IPR013792">
    <property type="entry name" value="RNA3'P_cycl/enolpyr_Trfase_a/b"/>
</dbReference>
<evidence type="ECO:0000256" key="6">
    <source>
        <dbReference type="ARBA" id="ARBA00023141"/>
    </source>
</evidence>
<dbReference type="Pfam" id="PF00275">
    <property type="entry name" value="EPSP_synthase"/>
    <property type="match status" value="1"/>
</dbReference>
<dbReference type="SUPFAM" id="SSF55205">
    <property type="entry name" value="EPT/RTPC-like"/>
    <property type="match status" value="1"/>
</dbReference>
<dbReference type="GO" id="GO:0008652">
    <property type="term" value="P:amino acid biosynthetic process"/>
    <property type="evidence" value="ECO:0007669"/>
    <property type="project" value="UniProtKB-KW"/>
</dbReference>
<organism evidence="10 11">
    <name type="scientific">Peterkaempfera bronchialis</name>
    <dbReference type="NCBI Taxonomy" id="2126346"/>
    <lineage>
        <taxon>Bacteria</taxon>
        <taxon>Bacillati</taxon>
        <taxon>Actinomycetota</taxon>
        <taxon>Actinomycetes</taxon>
        <taxon>Kitasatosporales</taxon>
        <taxon>Streptomycetaceae</taxon>
        <taxon>Peterkaempfera</taxon>
    </lineage>
</organism>
<dbReference type="PANTHER" id="PTHR21090:SF5">
    <property type="entry name" value="PENTAFUNCTIONAL AROM POLYPEPTIDE"/>
    <property type="match status" value="1"/>
</dbReference>
<comment type="catalytic activity">
    <reaction evidence="8">
        <text>3-phosphoshikimate + phosphoenolpyruvate = 5-O-(1-carboxyvinyl)-3-phosphoshikimate + phosphate</text>
        <dbReference type="Rhea" id="RHEA:21256"/>
        <dbReference type="ChEBI" id="CHEBI:43474"/>
        <dbReference type="ChEBI" id="CHEBI:57701"/>
        <dbReference type="ChEBI" id="CHEBI:58702"/>
        <dbReference type="ChEBI" id="CHEBI:145989"/>
        <dbReference type="EC" id="2.5.1.19"/>
    </reaction>
    <physiologicalReaction direction="left-to-right" evidence="8">
        <dbReference type="Rhea" id="RHEA:21257"/>
    </physiologicalReaction>
</comment>
<sequence>MCPSPNTTVPVAPPPPGRGVPVLEIQEFAMPATAAADLVVDGGRARRGSGRIEVTVPGDKSVSHRALLAALLPGAPAVSTVRNANLGGAVRALLPAMAALGVEVTAQDRTLTVRRTATPVPQPTRSHPTGGGWPRDIPYLQTEGSSAAARLLIGVLAGSGTTAIVDGDDVLRHRPMDWLVEPLVELGARLSYLGAPGRLPVLVGGPVHRPGTVELCVGSAQARSGVLLAAVAAGLPVTVRHSVRSRDHTERMLAAFGAGLTADDGQVAYDGGPYTVPPVIEVPADPSLAAYPVAARLLYGTGGELRVPYVCLNPTRLGFFEVLRAAGADIDYQDRGTTSAGEPVGTIVVDGGLDSVRAVRVDDPALLHALIDEVPLLAAVAATLPGDSWIGCAEELRFKETDRLATTAGMVRAFGATVGTVGDGLAVHGGTVLRAGRVPAFEDHRIAMAAATLAMSLPGRTTVSGGACHRTSFPDFAEVQRAVGARVCEDTDR</sequence>
<dbReference type="InterPro" id="IPR023193">
    <property type="entry name" value="EPSP_synthase_CS"/>
</dbReference>
<dbReference type="PIRSF" id="PIRSF000505">
    <property type="entry name" value="EPSPS"/>
    <property type="match status" value="1"/>
</dbReference>
<evidence type="ECO:0000256" key="1">
    <source>
        <dbReference type="ARBA" id="ARBA00004811"/>
    </source>
</evidence>
<proteinExistence type="inferred from homology"/>
<dbReference type="KEGG" id="stri:C7M71_016950"/>
<dbReference type="GO" id="GO:0009073">
    <property type="term" value="P:aromatic amino acid family biosynthetic process"/>
    <property type="evidence" value="ECO:0007669"/>
    <property type="project" value="UniProtKB-KW"/>
</dbReference>
<dbReference type="InterPro" id="IPR001986">
    <property type="entry name" value="Enolpyruvate_Tfrase_dom"/>
</dbReference>
<evidence type="ECO:0000256" key="7">
    <source>
        <dbReference type="ARBA" id="ARBA00030046"/>
    </source>
</evidence>
<evidence type="ECO:0000256" key="2">
    <source>
        <dbReference type="ARBA" id="ARBA00009948"/>
    </source>
</evidence>
<dbReference type="Proteomes" id="UP000249340">
    <property type="component" value="Chromosome"/>
</dbReference>
<dbReference type="EMBL" id="CP031264">
    <property type="protein sequence ID" value="AXI81466.1"/>
    <property type="molecule type" value="Genomic_DNA"/>
</dbReference>
<accession>A0A345T661</accession>
<dbReference type="Gene3D" id="3.65.10.10">
    <property type="entry name" value="Enolpyruvate transferase domain"/>
    <property type="match status" value="2"/>
</dbReference>